<dbReference type="InterPro" id="IPR027823">
    <property type="entry name" value="DUF4468"/>
</dbReference>
<dbReference type="KEGG" id="smiz:4412673_02659"/>
<reference evidence="2 3" key="1">
    <citation type="submission" date="2017-06" db="EMBL/GenBank/DDBJ databases">
        <authorList>
            <consortium name="Pathogen Informatics"/>
        </authorList>
    </citation>
    <scope>NUCLEOTIDE SEQUENCE [LARGE SCALE GENOMIC DNA]</scope>
    <source>
        <strain evidence="2 3">NCTC12149</strain>
    </source>
</reference>
<dbReference type="EMBL" id="LT906468">
    <property type="protein sequence ID" value="SNV52321.1"/>
    <property type="molecule type" value="Genomic_DNA"/>
</dbReference>
<evidence type="ECO:0000313" key="2">
    <source>
        <dbReference type="EMBL" id="SNV52321.1"/>
    </source>
</evidence>
<name>A0AAJ5C0X6_9SPHI</name>
<proteinExistence type="predicted"/>
<dbReference type="AlphaFoldDB" id="A0AAJ5C0X6"/>
<evidence type="ECO:0000259" key="1">
    <source>
        <dbReference type="Pfam" id="PF14730"/>
    </source>
</evidence>
<sequence length="199" mass="22586">MNTLSYLFLALNIYGFGFSEIQNSGPNIVNIELINTDTLSYDNGEFYSVIEIPNKSKDELFKKSKEWIYRTYKSGDAVIDIADAETSKINAQGITQSVIYKNTLAKVDGGKFKYYLTIFAKDGKVKILFDNITHLKGGMVQMSDGSRFTDDFPSTWGKMGKSQSAKQWPLMKKQAAVEFNLILKSFEDFLTKEDKHSDF</sequence>
<dbReference type="Gene3D" id="3.30.530.80">
    <property type="match status" value="1"/>
</dbReference>
<gene>
    <name evidence="2" type="ORF">SAMEA4412673_02659</name>
</gene>
<dbReference type="Pfam" id="PF14730">
    <property type="entry name" value="DUF4468"/>
    <property type="match status" value="1"/>
</dbReference>
<evidence type="ECO:0000313" key="3">
    <source>
        <dbReference type="Proteomes" id="UP000215355"/>
    </source>
</evidence>
<organism evidence="2 3">
    <name type="scientific">Sphingobacterium mizutaii</name>
    <dbReference type="NCBI Taxonomy" id="1010"/>
    <lineage>
        <taxon>Bacteria</taxon>
        <taxon>Pseudomonadati</taxon>
        <taxon>Bacteroidota</taxon>
        <taxon>Sphingobacteriia</taxon>
        <taxon>Sphingobacteriales</taxon>
        <taxon>Sphingobacteriaceae</taxon>
        <taxon>Sphingobacterium</taxon>
    </lineage>
</organism>
<accession>A0AAJ5C0X6</accession>
<dbReference type="RefSeq" id="WP_093097583.1">
    <property type="nucleotide sequence ID" value="NZ_FNGK01000001.1"/>
</dbReference>
<dbReference type="Proteomes" id="UP000215355">
    <property type="component" value="Chromosome 1"/>
</dbReference>
<protein>
    <recommendedName>
        <fullName evidence="1">DUF4468 domain-containing protein</fullName>
    </recommendedName>
</protein>
<feature type="domain" description="DUF4468" evidence="1">
    <location>
        <begin position="46"/>
        <end position="133"/>
    </location>
</feature>